<feature type="transmembrane region" description="Helical" evidence="6">
    <location>
        <begin position="427"/>
        <end position="454"/>
    </location>
</feature>
<evidence type="ECO:0000256" key="6">
    <source>
        <dbReference type="SAM" id="Phobius"/>
    </source>
</evidence>
<dbReference type="InterPro" id="IPR051832">
    <property type="entry name" value="mTOR-Rac_regulators"/>
</dbReference>
<dbReference type="PANTHER" id="PTHR22829:SF5">
    <property type="entry name" value="INTEGRAL MEMBRANE PROTEIN GPR155"/>
    <property type="match status" value="1"/>
</dbReference>
<feature type="transmembrane region" description="Helical" evidence="6">
    <location>
        <begin position="372"/>
        <end position="390"/>
    </location>
</feature>
<accession>A0AAI8UUS3</accession>
<dbReference type="GO" id="GO:0016020">
    <property type="term" value="C:membrane"/>
    <property type="evidence" value="ECO:0007669"/>
    <property type="project" value="UniProtKB-SubCell"/>
</dbReference>
<feature type="transmembrane region" description="Helical" evidence="6">
    <location>
        <begin position="26"/>
        <end position="43"/>
    </location>
</feature>
<feature type="region of interest" description="Disordered" evidence="5">
    <location>
        <begin position="565"/>
        <end position="586"/>
    </location>
</feature>
<comment type="subcellular location">
    <subcellularLocation>
        <location evidence="1">Membrane</location>
        <topology evidence="1">Multi-pass membrane protein</topology>
    </subcellularLocation>
</comment>
<feature type="transmembrane region" description="Helical" evidence="6">
    <location>
        <begin position="55"/>
        <end position="72"/>
    </location>
</feature>
<sequence length="773" mass="84767">MSCDGNEGVDIQDFQDLHDEGSFANLYPALTQCFAIITCGYVAGRLQLVTPKETAGLSVFVGTFSLPSLIFLSLAELDLKAVNWYFPLAIFLSKALVFFAVILITIFITKPSSLARAGIYAIFATQSNDFAIGKPIVEALYNKSHREFVSYLYLVAPTSLIMLNPIGFILIGISKLAEAASDESSTLPKMVWNVVKGILSNPVVFMSSLGVLGNIVFDHQPPVVVKTILDVFGQAFSATALFLLGLRMVGKVQKLQGAALLTPVLLIAVKLIAMPIVTREVVSVTVRYGDSNSTLAPALSTFGFLYGTIPAAPAVFVYATQYGLDTDVIAAAMVLCTFISAPLMFASAKMIAATEQPSDNFIDALSNFEFDTSIIGFIACLWVLTVFLVGKDFWKLPVRVTALLIVPEMISCIGVILGHLIPSKQMLRFFLTTIGNLSTDLLTAALCATILCIQAQKFSVLLKGEMLVLGFCLGFPILAVSVLMYLVMPSPVHTEYDFNFMYGSPEAVLYLLVLLVSFIGSVCFLTLGQRLRIRNAHFLALVSEANGMTAHDRISNLAENGLSSTSVNSNESSATESLLDSPATPRESRDKLMPHIIFVILIACGIFVKLGLMLWRLILDEMTGVYVEIAFFAITLSRGKGIIAFFLFGIDSATVFKPMCRRILTLWYGGESFELPSLDSLSLETRTACDQFRSQHLESCKKDIAKDLRCGIFMVRDCFCGASFLDWLVENSVVSEREEAFHLATQLVLGRVLRHVHYDRHFKDDSNILFVFT</sequence>
<dbReference type="InterPro" id="IPR004776">
    <property type="entry name" value="Mem_transp_PIN-like"/>
</dbReference>
<feature type="transmembrane region" description="Helical" evidence="6">
    <location>
        <begin position="402"/>
        <end position="421"/>
    </location>
</feature>
<feature type="transmembrane region" description="Helical" evidence="6">
    <location>
        <begin position="596"/>
        <end position="617"/>
    </location>
</feature>
<feature type="compositionally biased region" description="Low complexity" evidence="5">
    <location>
        <begin position="565"/>
        <end position="577"/>
    </location>
</feature>
<dbReference type="Gene3D" id="1.10.10.10">
    <property type="entry name" value="Winged helix-like DNA-binding domain superfamily/Winged helix DNA-binding domain"/>
    <property type="match status" value="1"/>
</dbReference>
<dbReference type="EMBL" id="CAKKNF020000005">
    <property type="protein sequence ID" value="CAH0746890.1"/>
    <property type="molecule type" value="Genomic_DNA"/>
</dbReference>
<proteinExistence type="predicted"/>
<feature type="transmembrane region" description="Helical" evidence="6">
    <location>
        <begin position="258"/>
        <end position="278"/>
    </location>
</feature>
<feature type="transmembrane region" description="Helical" evidence="6">
    <location>
        <begin position="507"/>
        <end position="527"/>
    </location>
</feature>
<dbReference type="GO" id="GO:0030514">
    <property type="term" value="P:negative regulation of BMP signaling pathway"/>
    <property type="evidence" value="ECO:0007669"/>
    <property type="project" value="TreeGrafter"/>
</dbReference>
<feature type="transmembrane region" description="Helical" evidence="6">
    <location>
        <begin position="629"/>
        <end position="650"/>
    </location>
</feature>
<evidence type="ECO:0000256" key="5">
    <source>
        <dbReference type="SAM" id="MobiDB-lite"/>
    </source>
</evidence>
<dbReference type="InterPro" id="IPR036390">
    <property type="entry name" value="WH_DNA-bd_sf"/>
</dbReference>
<dbReference type="Pfam" id="PF03547">
    <property type="entry name" value="Mem_trans"/>
    <property type="match status" value="1"/>
</dbReference>
<keyword evidence="2 6" id="KW-0812">Transmembrane</keyword>
<protein>
    <recommendedName>
        <fullName evidence="7">DEP domain-containing protein</fullName>
    </recommendedName>
</protein>
<feature type="transmembrane region" description="Helical" evidence="6">
    <location>
        <begin position="84"/>
        <end position="107"/>
    </location>
</feature>
<dbReference type="AlphaFoldDB" id="A0AAI8UUS3"/>
<reference evidence="8" key="1">
    <citation type="submission" date="2021-12" db="EMBL/GenBank/DDBJ databases">
        <authorList>
            <person name="King R."/>
        </authorList>
    </citation>
    <scope>NUCLEOTIDE SEQUENCE</scope>
</reference>
<evidence type="ECO:0000313" key="8">
    <source>
        <dbReference type="EMBL" id="CAH0746890.1"/>
    </source>
</evidence>
<feature type="transmembrane region" description="Helical" evidence="6">
    <location>
        <begin position="328"/>
        <end position="352"/>
    </location>
</feature>
<feature type="transmembrane region" description="Helical" evidence="6">
    <location>
        <begin position="298"/>
        <end position="319"/>
    </location>
</feature>
<evidence type="ECO:0000256" key="3">
    <source>
        <dbReference type="ARBA" id="ARBA00022989"/>
    </source>
</evidence>
<dbReference type="Pfam" id="PF00610">
    <property type="entry name" value="DEP"/>
    <property type="match status" value="1"/>
</dbReference>
<dbReference type="KEGG" id="btab:109041640"/>
<feature type="transmembrane region" description="Helical" evidence="6">
    <location>
        <begin position="223"/>
        <end position="246"/>
    </location>
</feature>
<dbReference type="SMART" id="SM00049">
    <property type="entry name" value="DEP"/>
    <property type="match status" value="1"/>
</dbReference>
<feature type="domain" description="DEP" evidence="7">
    <location>
        <begin position="715"/>
        <end position="773"/>
    </location>
</feature>
<gene>
    <name evidence="8" type="ORF">BEMITA_LOCUS54</name>
</gene>
<name>A0AAI8UUS3_BEMTA</name>
<feature type="transmembrane region" description="Helical" evidence="6">
    <location>
        <begin position="466"/>
        <end position="487"/>
    </location>
</feature>
<dbReference type="InterPro" id="IPR000591">
    <property type="entry name" value="DEP_dom"/>
</dbReference>
<organism evidence="8 9">
    <name type="scientific">Bemisia tabaci</name>
    <name type="common">Sweetpotato whitefly</name>
    <name type="synonym">Aleurodes tabaci</name>
    <dbReference type="NCBI Taxonomy" id="7038"/>
    <lineage>
        <taxon>Eukaryota</taxon>
        <taxon>Metazoa</taxon>
        <taxon>Ecdysozoa</taxon>
        <taxon>Arthropoda</taxon>
        <taxon>Hexapoda</taxon>
        <taxon>Insecta</taxon>
        <taxon>Pterygota</taxon>
        <taxon>Neoptera</taxon>
        <taxon>Paraneoptera</taxon>
        <taxon>Hemiptera</taxon>
        <taxon>Sternorrhyncha</taxon>
        <taxon>Aleyrodoidea</taxon>
        <taxon>Aleyrodidae</taxon>
        <taxon>Aleyrodinae</taxon>
        <taxon>Bemisia</taxon>
    </lineage>
</organism>
<dbReference type="PANTHER" id="PTHR22829">
    <property type="entry name" value="DEP DOMAIN PROTEIN"/>
    <property type="match status" value="1"/>
</dbReference>
<comment type="caution">
    <text evidence="8">The sequence shown here is derived from an EMBL/GenBank/DDBJ whole genome shotgun (WGS) entry which is preliminary data.</text>
</comment>
<evidence type="ECO:0000256" key="4">
    <source>
        <dbReference type="ARBA" id="ARBA00023136"/>
    </source>
</evidence>
<evidence type="ECO:0000256" key="1">
    <source>
        <dbReference type="ARBA" id="ARBA00004141"/>
    </source>
</evidence>
<feature type="transmembrane region" description="Helical" evidence="6">
    <location>
        <begin position="152"/>
        <end position="173"/>
    </location>
</feature>
<evidence type="ECO:0000313" key="9">
    <source>
        <dbReference type="Proteomes" id="UP001152759"/>
    </source>
</evidence>
<keyword evidence="4 6" id="KW-0472">Membrane</keyword>
<dbReference type="Proteomes" id="UP001152759">
    <property type="component" value="Unassembled WGS sequence"/>
</dbReference>
<dbReference type="PROSITE" id="PS50186">
    <property type="entry name" value="DEP"/>
    <property type="match status" value="1"/>
</dbReference>
<dbReference type="GO" id="GO:0035556">
    <property type="term" value="P:intracellular signal transduction"/>
    <property type="evidence" value="ECO:0007669"/>
    <property type="project" value="InterPro"/>
</dbReference>
<dbReference type="GO" id="GO:0055085">
    <property type="term" value="P:transmembrane transport"/>
    <property type="evidence" value="ECO:0007669"/>
    <property type="project" value="InterPro"/>
</dbReference>
<evidence type="ECO:0000256" key="2">
    <source>
        <dbReference type="ARBA" id="ARBA00022692"/>
    </source>
</evidence>
<dbReference type="InterPro" id="IPR036388">
    <property type="entry name" value="WH-like_DNA-bd_sf"/>
</dbReference>
<dbReference type="SUPFAM" id="SSF46785">
    <property type="entry name" value="Winged helix' DNA-binding domain"/>
    <property type="match status" value="1"/>
</dbReference>
<keyword evidence="3 6" id="KW-1133">Transmembrane helix</keyword>
<evidence type="ECO:0000259" key="7">
    <source>
        <dbReference type="PROSITE" id="PS50186"/>
    </source>
</evidence>
<keyword evidence="9" id="KW-1185">Reference proteome</keyword>